<dbReference type="CDD" id="cd01224">
    <property type="entry name" value="PH_Collybistin_ASEF"/>
    <property type="match status" value="1"/>
</dbReference>
<organism evidence="3 4">
    <name type="scientific">Drosophila hydei</name>
    <name type="common">Fruit fly</name>
    <dbReference type="NCBI Taxonomy" id="7224"/>
    <lineage>
        <taxon>Eukaryota</taxon>
        <taxon>Metazoa</taxon>
        <taxon>Ecdysozoa</taxon>
        <taxon>Arthropoda</taxon>
        <taxon>Hexapoda</taxon>
        <taxon>Insecta</taxon>
        <taxon>Pterygota</taxon>
        <taxon>Neoptera</taxon>
        <taxon>Endopterygota</taxon>
        <taxon>Diptera</taxon>
        <taxon>Brachycera</taxon>
        <taxon>Muscomorpha</taxon>
        <taxon>Ephydroidea</taxon>
        <taxon>Drosophilidae</taxon>
        <taxon>Drosophila</taxon>
    </lineage>
</organism>
<dbReference type="SMART" id="SM00325">
    <property type="entry name" value="RhoGEF"/>
    <property type="match status" value="1"/>
</dbReference>
<sequence>MLPVENFECVLRETQTPDAHDEYSSRNVDPKDGMLSQTSSNNEIHNAQPSSESEFLLPQDNNDDALRQGAMRELLEAEINYVNVLSAVCDGYLPVMSSRMDIFPMESIQLIFSNITSIYKFQQVFLDALRKGVEQNQVSKVFLNMHKGFLCYSAYCNAYSRAVIELATYDNIKDARNVLESCQASINVSQLPLSAHLLAPVQRICRYPLHLKNLMKRNSTYESGMQCDLLNYEQLDVFQHHVPDTQATVTMALQKMRAIIEAVNEGRRHSEIIAGYQASLQKFKGLQLQLLSSRFFIQTDATRLKHNLWNSKYILILFDRQLVYCKPDFIKRRQFVYKGRLLLDCCSIMNMRDGIKIGLHTVKNAIRIYCRSRNKWYDFSFSSILRKYVFLNSLALERQFCGQALIVSELKGFDFNYEQQVSKYCDLFECDMSHFPIQSTDHFIDMLSKSSERNDELASTSSGSGLVFMSNSTKFLDRIPFGSWFRKIKDSNTMANRSAKQRANYDSKITLAEEEADISFA</sequence>
<dbReference type="PANTHER" id="PTHR45834:SF3">
    <property type="entry name" value="RHO GUANINE NUCLEOTIDE EXCHANGE FACTOR 3, ISOFORM L"/>
    <property type="match status" value="1"/>
</dbReference>
<feature type="compositionally biased region" description="Basic and acidic residues" evidence="1">
    <location>
        <begin position="18"/>
        <end position="32"/>
    </location>
</feature>
<dbReference type="RefSeq" id="XP_023173813.2">
    <property type="nucleotide sequence ID" value="XM_023318045.2"/>
</dbReference>
<feature type="region of interest" description="Disordered" evidence="1">
    <location>
        <begin position="13"/>
        <end position="58"/>
    </location>
</feature>
<dbReference type="GO" id="GO:0005829">
    <property type="term" value="C:cytosol"/>
    <property type="evidence" value="ECO:0007669"/>
    <property type="project" value="TreeGrafter"/>
</dbReference>
<dbReference type="PANTHER" id="PTHR45834">
    <property type="entry name" value="RHO GUANINE NUCLEOTIDE EXCHANGE FACTOR 9-RELATED"/>
    <property type="match status" value="1"/>
</dbReference>
<dbReference type="PROSITE" id="PS50010">
    <property type="entry name" value="DH_2"/>
    <property type="match status" value="1"/>
</dbReference>
<proteinExistence type="predicted"/>
<evidence type="ECO:0000313" key="4">
    <source>
        <dbReference type="RefSeq" id="XP_023173813.2"/>
    </source>
</evidence>
<evidence type="ECO:0000259" key="2">
    <source>
        <dbReference type="PROSITE" id="PS50010"/>
    </source>
</evidence>
<dbReference type="InterPro" id="IPR000219">
    <property type="entry name" value="DH_dom"/>
</dbReference>
<dbReference type="SUPFAM" id="SSF50729">
    <property type="entry name" value="PH domain-like"/>
    <property type="match status" value="1"/>
</dbReference>
<dbReference type="GeneID" id="111601464"/>
<name>A0A6J1LZE3_DROHY</name>
<dbReference type="InterPro" id="IPR011993">
    <property type="entry name" value="PH-like_dom_sf"/>
</dbReference>
<reference evidence="4" key="1">
    <citation type="submission" date="2025-08" db="UniProtKB">
        <authorList>
            <consortium name="RefSeq"/>
        </authorList>
    </citation>
    <scope>IDENTIFICATION</scope>
    <source>
        <strain evidence="4">15085-1641.00</strain>
        <tissue evidence="4">Whole body</tissue>
    </source>
</reference>
<accession>A0A6J1LZE3</accession>
<dbReference type="Proteomes" id="UP000504633">
    <property type="component" value="Unplaced"/>
</dbReference>
<dbReference type="InterPro" id="IPR035899">
    <property type="entry name" value="DBL_dom_sf"/>
</dbReference>
<dbReference type="InterPro" id="IPR055251">
    <property type="entry name" value="SOS1_NGEF_PH"/>
</dbReference>
<feature type="domain" description="DH" evidence="2">
    <location>
        <begin position="66"/>
        <end position="266"/>
    </location>
</feature>
<evidence type="ECO:0000256" key="1">
    <source>
        <dbReference type="SAM" id="MobiDB-lite"/>
    </source>
</evidence>
<dbReference type="OMA" id="RCRIVNM"/>
<dbReference type="KEGG" id="dhe:111601464"/>
<dbReference type="Gene3D" id="1.20.900.10">
    <property type="entry name" value="Dbl homology (DH) domain"/>
    <property type="match status" value="1"/>
</dbReference>
<dbReference type="Gene3D" id="2.30.29.30">
    <property type="entry name" value="Pleckstrin-homology domain (PH domain)/Phosphotyrosine-binding domain (PTB)"/>
    <property type="match status" value="1"/>
</dbReference>
<dbReference type="Pfam" id="PF22697">
    <property type="entry name" value="SOS1_NGEF_PH"/>
    <property type="match status" value="1"/>
</dbReference>
<feature type="compositionally biased region" description="Polar residues" evidence="1">
    <location>
        <begin position="35"/>
        <end position="53"/>
    </location>
</feature>
<dbReference type="InterPro" id="IPR053086">
    <property type="entry name" value="RhoGEF_domain"/>
</dbReference>
<gene>
    <name evidence="4" type="primary">LOC111601464</name>
</gene>
<dbReference type="GO" id="GO:0005085">
    <property type="term" value="F:guanyl-nucleotide exchange factor activity"/>
    <property type="evidence" value="ECO:0007669"/>
    <property type="project" value="InterPro"/>
</dbReference>
<dbReference type="OrthoDB" id="660555at2759"/>
<evidence type="ECO:0000313" key="3">
    <source>
        <dbReference type="Proteomes" id="UP000504633"/>
    </source>
</evidence>
<dbReference type="Pfam" id="PF00621">
    <property type="entry name" value="RhoGEF"/>
    <property type="match status" value="1"/>
</dbReference>
<dbReference type="CDD" id="cd00160">
    <property type="entry name" value="RhoGEF"/>
    <property type="match status" value="1"/>
</dbReference>
<keyword evidence="3" id="KW-1185">Reference proteome</keyword>
<dbReference type="AlphaFoldDB" id="A0A6J1LZE3"/>
<protein>
    <submittedName>
        <fullName evidence="4">Rho guanine nucleotide exchange factor 4-like isoform X1</fullName>
    </submittedName>
</protein>
<dbReference type="SUPFAM" id="SSF48065">
    <property type="entry name" value="DBL homology domain (DH-domain)"/>
    <property type="match status" value="1"/>
</dbReference>